<feature type="compositionally biased region" description="Low complexity" evidence="1">
    <location>
        <begin position="535"/>
        <end position="547"/>
    </location>
</feature>
<dbReference type="Pfam" id="PF02195">
    <property type="entry name" value="ParB_N"/>
    <property type="match status" value="1"/>
</dbReference>
<feature type="compositionally biased region" description="Basic and acidic residues" evidence="1">
    <location>
        <begin position="525"/>
        <end position="534"/>
    </location>
</feature>
<dbReference type="SUPFAM" id="SSF110849">
    <property type="entry name" value="ParB/Sulfiredoxin"/>
    <property type="match status" value="1"/>
</dbReference>
<dbReference type="PANTHER" id="PTHR33375:SF1">
    <property type="entry name" value="CHROMOSOME-PARTITIONING PROTEIN PARB-RELATED"/>
    <property type="match status" value="1"/>
</dbReference>
<name>A0ABP8DHX4_9ACTN</name>
<protein>
    <recommendedName>
        <fullName evidence="2">ParB-like N-terminal domain-containing protein</fullName>
    </recommendedName>
</protein>
<dbReference type="CDD" id="cd16387">
    <property type="entry name" value="ParB_N_Srx"/>
    <property type="match status" value="1"/>
</dbReference>
<dbReference type="SUPFAM" id="SSF109709">
    <property type="entry name" value="KorB DNA-binding domain-like"/>
    <property type="match status" value="1"/>
</dbReference>
<dbReference type="PANTHER" id="PTHR33375">
    <property type="entry name" value="CHROMOSOME-PARTITIONING PROTEIN PARB-RELATED"/>
    <property type="match status" value="1"/>
</dbReference>
<dbReference type="RefSeq" id="WP_345133484.1">
    <property type="nucleotide sequence ID" value="NZ_BAABAT010000024.1"/>
</dbReference>
<reference evidence="4" key="1">
    <citation type="journal article" date="2019" name="Int. J. Syst. Evol. Microbiol.">
        <title>The Global Catalogue of Microorganisms (GCM) 10K type strain sequencing project: providing services to taxonomists for standard genome sequencing and annotation.</title>
        <authorList>
            <consortium name="The Broad Institute Genomics Platform"/>
            <consortium name="The Broad Institute Genome Sequencing Center for Infectious Disease"/>
            <person name="Wu L."/>
            <person name="Ma J."/>
        </authorList>
    </citation>
    <scope>NUCLEOTIDE SEQUENCE [LARGE SCALE GENOMIC DNA]</scope>
    <source>
        <strain evidence="4">JCM 17441</strain>
    </source>
</reference>
<feature type="compositionally biased region" description="Low complexity" evidence="1">
    <location>
        <begin position="28"/>
        <end position="45"/>
    </location>
</feature>
<evidence type="ECO:0000259" key="2">
    <source>
        <dbReference type="SMART" id="SM00470"/>
    </source>
</evidence>
<dbReference type="InterPro" id="IPR036086">
    <property type="entry name" value="ParB/Sulfiredoxin_sf"/>
</dbReference>
<dbReference type="SMART" id="SM00470">
    <property type="entry name" value="ParB"/>
    <property type="match status" value="1"/>
</dbReference>
<evidence type="ECO:0000313" key="4">
    <source>
        <dbReference type="Proteomes" id="UP001500620"/>
    </source>
</evidence>
<proteinExistence type="predicted"/>
<dbReference type="Proteomes" id="UP001500620">
    <property type="component" value="Unassembled WGS sequence"/>
</dbReference>
<feature type="region of interest" description="Disordered" evidence="1">
    <location>
        <begin position="326"/>
        <end position="353"/>
    </location>
</feature>
<dbReference type="Gene3D" id="3.90.1530.10">
    <property type="entry name" value="Conserved hypothetical protein from pyrococcus furiosus pfu- 392566-001, ParB domain"/>
    <property type="match status" value="1"/>
</dbReference>
<organism evidence="3 4">
    <name type="scientific">Dactylosporangium darangshiense</name>
    <dbReference type="NCBI Taxonomy" id="579108"/>
    <lineage>
        <taxon>Bacteria</taxon>
        <taxon>Bacillati</taxon>
        <taxon>Actinomycetota</taxon>
        <taxon>Actinomycetes</taxon>
        <taxon>Micromonosporales</taxon>
        <taxon>Micromonosporaceae</taxon>
        <taxon>Dactylosporangium</taxon>
    </lineage>
</organism>
<dbReference type="InterPro" id="IPR050336">
    <property type="entry name" value="Chromosome_partition/occlusion"/>
</dbReference>
<gene>
    <name evidence="3" type="ORF">GCM10022255_069590</name>
</gene>
<comment type="caution">
    <text evidence="3">The sequence shown here is derived from an EMBL/GenBank/DDBJ whole genome shotgun (WGS) entry which is preliminary data.</text>
</comment>
<feature type="region of interest" description="Disordered" evidence="1">
    <location>
        <begin position="1"/>
        <end position="45"/>
    </location>
</feature>
<dbReference type="EMBL" id="BAABAT010000024">
    <property type="protein sequence ID" value="GAA4256500.1"/>
    <property type="molecule type" value="Genomic_DNA"/>
</dbReference>
<dbReference type="InterPro" id="IPR003115">
    <property type="entry name" value="ParB_N"/>
</dbReference>
<feature type="compositionally biased region" description="Polar residues" evidence="1">
    <location>
        <begin position="1"/>
        <end position="27"/>
    </location>
</feature>
<evidence type="ECO:0000256" key="1">
    <source>
        <dbReference type="SAM" id="MobiDB-lite"/>
    </source>
</evidence>
<keyword evidence="4" id="KW-1185">Reference proteome</keyword>
<feature type="domain" description="ParB-like N-terminal" evidence="2">
    <location>
        <begin position="51"/>
        <end position="144"/>
    </location>
</feature>
<evidence type="ECO:0000313" key="3">
    <source>
        <dbReference type="EMBL" id="GAA4256500.1"/>
    </source>
</evidence>
<feature type="compositionally biased region" description="Low complexity" evidence="1">
    <location>
        <begin position="330"/>
        <end position="353"/>
    </location>
</feature>
<feature type="region of interest" description="Disordered" evidence="1">
    <location>
        <begin position="515"/>
        <end position="615"/>
    </location>
</feature>
<accession>A0ABP8DHX4</accession>
<sequence>MTITAEPSSTNVDEATTGQSAPATTTSQQDADPAPATQEAAATPTITARIGNVKVEDLSMHPGNTRDDLDESVRADKELLRTVKTVGVRFALKVKEYPDGKLEVVAGHRRLRAAQITGRPHVPCIIVPAGPLANDFLDMIFENVYRKNFTTTEHALALFRANEAGATPTAISKITGLKPDVVKRGIEAGSLSTQTRKTFAAYEWDFAQLAALKPLDDDPDAIARIAEKVANGGNFEHALNTELVKREQLRKHQALLHKLAANGVQVIDLAGPGMVAVDRLADKHSRQLTPDTHATCPGHRALRPHPNDDAVRYVCADPKANGHRPYMSKAAAPASGTTTADSTPAADANPAKAAADAAEQARIRDARIAWKAATKTRMQFLRSYLTRKTLPREAAEYMVRQMVMCSNPLSRWLGSSRPKVLADLLGMPVGTELSGIAQRLTAASEKRLMVIQFAVIAAANERAIDLDNDIWRWGQPYGEVARAAAAAWVGFLGTIGYTLSPIERAFAEHREYTGDDASAATGDDTPEHTGERPATDPAATPDTASASEPEPVSQPVATETKPETVVAQAAGMQPDATDAVAPVSVLPTARDRTTRNSARRTGRPADGKQAPETAA</sequence>